<dbReference type="PRINTS" id="PR00080">
    <property type="entry name" value="SDRFAMILY"/>
</dbReference>
<dbReference type="Gene3D" id="3.40.50.720">
    <property type="entry name" value="NAD(P)-binding Rossmann-like Domain"/>
    <property type="match status" value="1"/>
</dbReference>
<dbReference type="Proteomes" id="UP000694845">
    <property type="component" value="Unplaced"/>
</dbReference>
<accession>A0A8B7ZBT5</accession>
<dbReference type="GO" id="GO:0008202">
    <property type="term" value="P:steroid metabolic process"/>
    <property type="evidence" value="ECO:0007669"/>
    <property type="project" value="TreeGrafter"/>
</dbReference>
<dbReference type="PRINTS" id="PR00081">
    <property type="entry name" value="GDHRDH"/>
</dbReference>
<dbReference type="OMA" id="CAHWVAL"/>
<keyword evidence="3" id="KW-1185">Reference proteome</keyword>
<evidence type="ECO:0000313" key="3">
    <source>
        <dbReference type="Proteomes" id="UP000694845"/>
    </source>
</evidence>
<dbReference type="PROSITE" id="PS00061">
    <property type="entry name" value="ADH_SHORT"/>
    <property type="match status" value="1"/>
</dbReference>
<dbReference type="InterPro" id="IPR020904">
    <property type="entry name" value="Sc_DH/Rdtase_CS"/>
</dbReference>
<dbReference type="PANTHER" id="PTHR43313:SF36">
    <property type="entry name" value="D-BETA-HYDROXYBUTYRATE DEHYDROGENASE, MITOCHONDRIAL"/>
    <property type="match status" value="1"/>
</dbReference>
<dbReference type="InterPro" id="IPR002347">
    <property type="entry name" value="SDR_fam"/>
</dbReference>
<dbReference type="SUPFAM" id="SSF51735">
    <property type="entry name" value="NAD(P)-binding Rossmann-fold domains"/>
    <property type="match status" value="1"/>
</dbReference>
<dbReference type="InterPro" id="IPR036291">
    <property type="entry name" value="NAD(P)-bd_dom_sf"/>
</dbReference>
<sequence length="325" mass="36289">MITETVAIITTLVVVLGICKLFLPSAKINPQDKAVLITGCDTGFGHELAKCLHSLGFVVFAGCLDVQGEGALRLKDVPSESGGRASKKLHVIQMDVTKEDQVSDAVQTVLSLLPKSTGLWAIVNNAGISTFGDVEFCGLDVYQRVANVNLWGAIRVCKAFLPLLRKTKGRVVNVTSVLGRQASMGRSCYVATKHALEGFTQCLRYEMRNWDVKTVIVEPGNFIGATGIFTQDKIDHIAEEMWRSMSEEVKESYGEDFFQSRVQRMRFFTRTGNTNTQPVLDAMIDAVTDEIPRVRYEPKTLYWHIRTFVMTLLPHRVGDYFYHAN</sequence>
<keyword evidence="1" id="KW-0560">Oxidoreductase</keyword>
<dbReference type="GO" id="GO:0016491">
    <property type="term" value="F:oxidoreductase activity"/>
    <property type="evidence" value="ECO:0007669"/>
    <property type="project" value="UniProtKB-KW"/>
</dbReference>
<reference evidence="4" key="1">
    <citation type="submission" date="2025-08" db="UniProtKB">
        <authorList>
            <consortium name="RefSeq"/>
        </authorList>
    </citation>
    <scope>IDENTIFICATION</scope>
</reference>
<dbReference type="PANTHER" id="PTHR43313">
    <property type="entry name" value="SHORT-CHAIN DEHYDROGENASE/REDUCTASE FAMILY 9C"/>
    <property type="match status" value="1"/>
</dbReference>
<dbReference type="RefSeq" id="XP_022100681.1">
    <property type="nucleotide sequence ID" value="XM_022244989.1"/>
</dbReference>
<dbReference type="OrthoDB" id="5296at2759"/>
<dbReference type="AlphaFoldDB" id="A0A8B7ZBT5"/>
<dbReference type="KEGG" id="aplc:110984628"/>
<comment type="similarity">
    <text evidence="2">Belongs to the short-chain dehydrogenases/reductases (SDR) family.</text>
</comment>
<proteinExistence type="inferred from homology"/>
<dbReference type="Pfam" id="PF00106">
    <property type="entry name" value="adh_short"/>
    <property type="match status" value="1"/>
</dbReference>
<protein>
    <submittedName>
        <fullName evidence="4">D-beta-hydroxybutyrate dehydrogenase, mitochondrial-like isoform X1</fullName>
    </submittedName>
</protein>
<gene>
    <name evidence="4" type="primary">LOC110984628</name>
</gene>
<evidence type="ECO:0000256" key="1">
    <source>
        <dbReference type="ARBA" id="ARBA00023002"/>
    </source>
</evidence>
<dbReference type="GeneID" id="110984628"/>
<evidence type="ECO:0000256" key="2">
    <source>
        <dbReference type="RuleBase" id="RU000363"/>
    </source>
</evidence>
<evidence type="ECO:0000313" key="4">
    <source>
        <dbReference type="RefSeq" id="XP_022100681.1"/>
    </source>
</evidence>
<name>A0A8B7ZBT5_ACAPL</name>
<organism evidence="3 4">
    <name type="scientific">Acanthaster planci</name>
    <name type="common">Crown-of-thorns starfish</name>
    <dbReference type="NCBI Taxonomy" id="133434"/>
    <lineage>
        <taxon>Eukaryota</taxon>
        <taxon>Metazoa</taxon>
        <taxon>Echinodermata</taxon>
        <taxon>Eleutherozoa</taxon>
        <taxon>Asterozoa</taxon>
        <taxon>Asteroidea</taxon>
        <taxon>Valvatacea</taxon>
        <taxon>Valvatida</taxon>
        <taxon>Acanthasteridae</taxon>
        <taxon>Acanthaster</taxon>
    </lineage>
</organism>